<gene>
    <name evidence="6" type="ORF">P5X59_03395</name>
</gene>
<evidence type="ECO:0000259" key="5">
    <source>
        <dbReference type="Pfam" id="PF00501"/>
    </source>
</evidence>
<dbReference type="PANTHER" id="PTHR43201">
    <property type="entry name" value="ACYL-COA SYNTHETASE"/>
    <property type="match status" value="1"/>
</dbReference>
<evidence type="ECO:0000256" key="1">
    <source>
        <dbReference type="ARBA" id="ARBA00006432"/>
    </source>
</evidence>
<evidence type="ECO:0000256" key="3">
    <source>
        <dbReference type="ARBA" id="ARBA00022598"/>
    </source>
</evidence>
<dbReference type="InterPro" id="IPR000873">
    <property type="entry name" value="AMP-dep_synth/lig_dom"/>
</dbReference>
<dbReference type="GeneID" id="58098423"/>
<protein>
    <recommendedName>
        <fullName evidence="2">Putative long chain fatty acid-CoA ligase VraA</fullName>
    </recommendedName>
    <alternativeName>
        <fullName evidence="4">Acyl-CoA synthetase</fullName>
    </alternativeName>
</protein>
<dbReference type="RefSeq" id="WP_064263499.1">
    <property type="nucleotide sequence ID" value="NZ_CP033735.1"/>
</dbReference>
<sequence length="454" mass="52288">MDLKILEEIENHAKQQPHQVALSFDKQDLTYSELIKELNIKSGLFSNIPKHSFVGVVTRHPQKTMILYLALLKNECVPCIFDDRWSSTQTFNLIEKYGVQYLIEEDDLSIHNVAKKDKFKNDEDLLHIAFTSGTTGLPKAYYRGTLSWIKSFSKNDELFDRMINTIVAPGPMSHSLSLYACIYALYTGRTFIGQQYFEAKRLMQTLQQHKVNTASFMVPTMIQACVSTQILIKGKHYILSTGDKLALHVRQRIQQCFPESDLIEFFGTSEASFISYNFNNSAPPESVGKLFHNVHVNIEQSDESEIGLLKIRSDMSFDGYVDEDVCKDRWIETGDFASCDTQGHLFLHGRKHDRMIIGGRNVYPFEIEQNANCIDLFDELVVISEKHSRFGEIAILLYTSDRTVSYSYFRTIMKHHVARYQIPSKLVKVKRMIYTSSGKIARERMKQCYLKGEL</sequence>
<dbReference type="PROSITE" id="PS00455">
    <property type="entry name" value="AMP_BINDING"/>
    <property type="match status" value="1"/>
</dbReference>
<organism evidence="6 7">
    <name type="scientific">Staphylococcus cohnii</name>
    <dbReference type="NCBI Taxonomy" id="29382"/>
    <lineage>
        <taxon>Bacteria</taxon>
        <taxon>Bacillati</taxon>
        <taxon>Bacillota</taxon>
        <taxon>Bacilli</taxon>
        <taxon>Bacillales</taxon>
        <taxon>Staphylococcaceae</taxon>
        <taxon>Staphylococcus</taxon>
        <taxon>Staphylococcus cohnii species complex</taxon>
    </lineage>
</organism>
<dbReference type="InterPro" id="IPR020845">
    <property type="entry name" value="AMP-binding_CS"/>
</dbReference>
<dbReference type="EMBL" id="JAROYR010000003">
    <property type="protein sequence ID" value="MDH5157372.1"/>
    <property type="molecule type" value="Genomic_DNA"/>
</dbReference>
<dbReference type="SUPFAM" id="SSF56801">
    <property type="entry name" value="Acetyl-CoA synthetase-like"/>
    <property type="match status" value="1"/>
</dbReference>
<dbReference type="Gene3D" id="3.30.300.30">
    <property type="match status" value="1"/>
</dbReference>
<evidence type="ECO:0000256" key="2">
    <source>
        <dbReference type="ARBA" id="ARBA00017625"/>
    </source>
</evidence>
<dbReference type="Proteomes" id="UP001159200">
    <property type="component" value="Unassembled WGS sequence"/>
</dbReference>
<accession>A0ABT6IXY8</accession>
<dbReference type="PANTHER" id="PTHR43201:SF5">
    <property type="entry name" value="MEDIUM-CHAIN ACYL-COA LIGASE ACSF2, MITOCHONDRIAL"/>
    <property type="match status" value="1"/>
</dbReference>
<dbReference type="Pfam" id="PF00501">
    <property type="entry name" value="AMP-binding"/>
    <property type="match status" value="1"/>
</dbReference>
<proteinExistence type="inferred from homology"/>
<name>A0ABT6IXY8_9STAP</name>
<evidence type="ECO:0000256" key="4">
    <source>
        <dbReference type="ARBA" id="ARBA00032875"/>
    </source>
</evidence>
<dbReference type="InterPro" id="IPR045851">
    <property type="entry name" value="AMP-bd_C_sf"/>
</dbReference>
<evidence type="ECO:0000313" key="7">
    <source>
        <dbReference type="Proteomes" id="UP001159200"/>
    </source>
</evidence>
<dbReference type="Gene3D" id="3.40.50.12780">
    <property type="entry name" value="N-terminal domain of ligase-like"/>
    <property type="match status" value="1"/>
</dbReference>
<dbReference type="InterPro" id="IPR042099">
    <property type="entry name" value="ANL_N_sf"/>
</dbReference>
<feature type="domain" description="AMP-dependent synthetase/ligase" evidence="5">
    <location>
        <begin position="10"/>
        <end position="320"/>
    </location>
</feature>
<reference evidence="6 7" key="1">
    <citation type="submission" date="2023-03" db="EMBL/GenBank/DDBJ databases">
        <title>Bacterial isolates from washroom surfaces on a university campus.</title>
        <authorList>
            <person name="Holman D.B."/>
            <person name="Gzyl K.E."/>
            <person name="Taheri A.E."/>
        </authorList>
    </citation>
    <scope>NUCLEOTIDE SEQUENCE [LARGE SCALE GENOMIC DNA]</scope>
    <source>
        <strain evidence="6 7">RD01</strain>
    </source>
</reference>
<evidence type="ECO:0000313" key="6">
    <source>
        <dbReference type="EMBL" id="MDH5157372.1"/>
    </source>
</evidence>
<keyword evidence="3" id="KW-0436">Ligase</keyword>
<comment type="similarity">
    <text evidence="1">Belongs to the ATP-dependent AMP-binding enzyme family.</text>
</comment>
<comment type="caution">
    <text evidence="6">The sequence shown here is derived from an EMBL/GenBank/DDBJ whole genome shotgun (WGS) entry which is preliminary data.</text>
</comment>
<keyword evidence="7" id="KW-1185">Reference proteome</keyword>